<proteinExistence type="predicted"/>
<evidence type="ECO:0000256" key="1">
    <source>
        <dbReference type="SAM" id="Phobius"/>
    </source>
</evidence>
<dbReference type="AlphaFoldDB" id="A0A328BMB5"/>
<keyword evidence="1" id="KW-1133">Transmembrane helix</keyword>
<evidence type="ECO:0000313" key="2">
    <source>
        <dbReference type="EMBL" id="RAK67084.1"/>
    </source>
</evidence>
<dbReference type="EMBL" id="QHKM01000003">
    <property type="protein sequence ID" value="RAK67084.1"/>
    <property type="molecule type" value="Genomic_DNA"/>
</dbReference>
<name>A0A328BMB5_9BACT</name>
<accession>A0A328BMB5</accession>
<evidence type="ECO:0000313" key="3">
    <source>
        <dbReference type="Proteomes" id="UP000248553"/>
    </source>
</evidence>
<comment type="caution">
    <text evidence="2">The sequence shown here is derived from an EMBL/GenBank/DDBJ whole genome shotgun (WGS) entry which is preliminary data.</text>
</comment>
<keyword evidence="1" id="KW-0472">Membrane</keyword>
<gene>
    <name evidence="2" type="ORF">DLM85_12870</name>
</gene>
<organism evidence="2 3">
    <name type="scientific">Hymenobacter edaphi</name>
    <dbReference type="NCBI Taxonomy" id="2211146"/>
    <lineage>
        <taxon>Bacteria</taxon>
        <taxon>Pseudomonadati</taxon>
        <taxon>Bacteroidota</taxon>
        <taxon>Cytophagia</taxon>
        <taxon>Cytophagales</taxon>
        <taxon>Hymenobacteraceae</taxon>
        <taxon>Hymenobacter</taxon>
    </lineage>
</organism>
<sequence length="392" mass="43392">MAFLLYLNAALYYRPHYFDVGGQRLNADVLAQLRHLQERMHQGAAADMQELFPEGFVFTNAFYSLSWSEVAAAAPPASQLHQDAVSESRWAVQQIASPQGRAIFNPDLPLPYGAFYVGWLNYALGKQLAAQLPAQRLTADTALFRHNCARLARVLDSTAAPYPETYPNLTWPADVAVGVASLAEHDRLYPPRYQGPIRSWLRRAAALTYSSGLLPHEVEFASGRPREGARGSSQSLLLCLLADIEPTFGRAQFRQYRRHFVDRRLGLPGIREYPFGSALGADVDSGPVIWEIDGAASVVGRRAAQQYGDVALAEGLHCSMETFGLARTVDGKRAYLFGELPLADAFLVWGNAAAIKPGPAPAANWRWRFQLYCLATAAVTGALLFWLWRRPR</sequence>
<reference evidence="3" key="1">
    <citation type="submission" date="2018-05" db="EMBL/GenBank/DDBJ databases">
        <authorList>
            <person name="Nie L."/>
        </authorList>
    </citation>
    <scope>NUCLEOTIDE SEQUENCE [LARGE SCALE GENOMIC DNA]</scope>
    <source>
        <strain evidence="3">NL</strain>
    </source>
</reference>
<dbReference type="Proteomes" id="UP000248553">
    <property type="component" value="Unassembled WGS sequence"/>
</dbReference>
<keyword evidence="3" id="KW-1185">Reference proteome</keyword>
<keyword evidence="1" id="KW-0812">Transmembrane</keyword>
<feature type="transmembrane region" description="Helical" evidence="1">
    <location>
        <begin position="369"/>
        <end position="388"/>
    </location>
</feature>
<protein>
    <submittedName>
        <fullName evidence="2">Uncharacterized protein</fullName>
    </submittedName>
</protein>